<comment type="cofactor">
    <cofactor evidence="1 7">
        <name>FAD</name>
        <dbReference type="ChEBI" id="CHEBI:57692"/>
    </cofactor>
</comment>
<dbReference type="Gene3D" id="1.20.120.310">
    <property type="entry name" value="ERV/ALR sulfhydryl oxidase domain"/>
    <property type="match status" value="1"/>
</dbReference>
<reference evidence="9" key="1">
    <citation type="journal article" date="2003" name="J. Mol. Evol.">
        <title>Comparisons of two large phaeoviral genomes and evolutionary implications.</title>
        <authorList>
            <person name="Delaroque N."/>
            <person name="Boland W."/>
            <person name="Muller D.G."/>
            <person name="Knippers R."/>
        </authorList>
    </citation>
    <scope>NUCLEOTIDE SEQUENCE</scope>
    <source>
        <strain evidence="9">FirrV-1</strain>
    </source>
</reference>
<dbReference type="InterPro" id="IPR039799">
    <property type="entry name" value="ALR/ERV"/>
</dbReference>
<evidence type="ECO:0000256" key="2">
    <source>
        <dbReference type="ARBA" id="ARBA00022630"/>
    </source>
</evidence>
<dbReference type="EC" id="1.8.3.2" evidence="7"/>
<keyword evidence="2 7" id="KW-0285">Flavoprotein</keyword>
<feature type="transmembrane region" description="Helical" evidence="7">
    <location>
        <begin position="121"/>
        <end position="142"/>
    </location>
</feature>
<accession>Q6XLY8</accession>
<dbReference type="EMBL" id="AY225134">
    <property type="protein sequence ID" value="AAR26923.1"/>
    <property type="molecule type" value="Genomic_DNA"/>
</dbReference>
<keyword evidence="3 7" id="KW-0274">FAD</keyword>
<evidence type="ECO:0000256" key="3">
    <source>
        <dbReference type="ARBA" id="ARBA00022827"/>
    </source>
</evidence>
<keyword evidence="5" id="KW-1015">Disulfide bond</keyword>
<dbReference type="Pfam" id="PF04777">
    <property type="entry name" value="Evr1_Alr"/>
    <property type="match status" value="1"/>
</dbReference>
<dbReference type="SUPFAM" id="SSF69000">
    <property type="entry name" value="FAD-dependent thiol oxidase"/>
    <property type="match status" value="1"/>
</dbReference>
<comment type="catalytic activity">
    <reaction evidence="6 7">
        <text>2 R'C(R)SH + O2 = R'C(R)S-S(R)CR' + H2O2</text>
        <dbReference type="Rhea" id="RHEA:17357"/>
        <dbReference type="ChEBI" id="CHEBI:15379"/>
        <dbReference type="ChEBI" id="CHEBI:16240"/>
        <dbReference type="ChEBI" id="CHEBI:16520"/>
        <dbReference type="ChEBI" id="CHEBI:17412"/>
        <dbReference type="EC" id="1.8.3.2"/>
    </reaction>
</comment>
<sequence length="151" mass="17506">MTTNVSTTLWGPHGWKFLHYVAHGCPDHPSHEEIQKYVAFFTSLQDVLPCTLCRNSYSSYLITNPIRANTKKDLCRWLWEIHNMVNAKLGVTYRETDFGTVYARYEAAAAAATHKPFVHGVLLRLVVFIPVVYALFFLVKMVKYRNFYLSR</sequence>
<proteinExistence type="predicted"/>
<reference evidence="9" key="2">
    <citation type="submission" date="2003-01" db="EMBL/GenBank/DDBJ databases">
        <title>Partial Nucleotide Sequence of the Feldmannia irregularis Virus FirrV-1 Genome: On the Evolution of Large Phaeoviral Genomes.</title>
        <authorList>
            <person name="Delaroque N."/>
            <person name="Knippers R."/>
            <person name="Mueller D.G."/>
            <person name="Boland W."/>
        </authorList>
    </citation>
    <scope>NUCLEOTIDE SEQUENCE</scope>
    <source>
        <strain evidence="9">FirrV-1</strain>
    </source>
</reference>
<protein>
    <recommendedName>
        <fullName evidence="7">Sulfhydryl oxidase</fullName>
        <ecNumber evidence="7">1.8.3.2</ecNumber>
    </recommendedName>
</protein>
<keyword evidence="7" id="KW-0472">Membrane</keyword>
<evidence type="ECO:0000256" key="5">
    <source>
        <dbReference type="ARBA" id="ARBA00023157"/>
    </source>
</evidence>
<evidence type="ECO:0000259" key="8">
    <source>
        <dbReference type="PROSITE" id="PS51324"/>
    </source>
</evidence>
<dbReference type="InterPro" id="IPR036774">
    <property type="entry name" value="ERV/ALR_sulphydryl_oxid_sf"/>
</dbReference>
<dbReference type="GeneID" id="41332238"/>
<dbReference type="KEGG" id="vg:41332238"/>
<dbReference type="PANTHER" id="PTHR12645:SF0">
    <property type="entry name" value="FAD-LINKED SULFHYDRYL OXIDASE ALR"/>
    <property type="match status" value="1"/>
</dbReference>
<dbReference type="PANTHER" id="PTHR12645">
    <property type="entry name" value="ALR/ERV"/>
    <property type="match status" value="1"/>
</dbReference>
<evidence type="ECO:0000256" key="1">
    <source>
        <dbReference type="ARBA" id="ARBA00001974"/>
    </source>
</evidence>
<evidence type="ECO:0000313" key="9">
    <source>
        <dbReference type="EMBL" id="AAR26923.1"/>
    </source>
</evidence>
<evidence type="ECO:0000256" key="4">
    <source>
        <dbReference type="ARBA" id="ARBA00023002"/>
    </source>
</evidence>
<dbReference type="GO" id="GO:0016971">
    <property type="term" value="F:flavin-dependent sulfhydryl oxidase activity"/>
    <property type="evidence" value="ECO:0007669"/>
    <property type="project" value="InterPro"/>
</dbReference>
<feature type="domain" description="ERV/ALR sulfhydryl oxidase" evidence="8">
    <location>
        <begin position="3"/>
        <end position="105"/>
    </location>
</feature>
<keyword evidence="4 7" id="KW-0560">Oxidoreductase</keyword>
<dbReference type="GO" id="GO:0050660">
    <property type="term" value="F:flavin adenine dinucleotide binding"/>
    <property type="evidence" value="ECO:0007669"/>
    <property type="project" value="TreeGrafter"/>
</dbReference>
<name>Q6XLY8_9PHYC</name>
<dbReference type="RefSeq" id="YP_009665661.1">
    <property type="nucleotide sequence ID" value="NC_043252.1"/>
</dbReference>
<dbReference type="InterPro" id="IPR017905">
    <property type="entry name" value="ERV/ALR_sulphydryl_oxidase"/>
</dbReference>
<evidence type="ECO:0000256" key="6">
    <source>
        <dbReference type="ARBA" id="ARBA00048864"/>
    </source>
</evidence>
<keyword evidence="7" id="KW-1133">Transmembrane helix</keyword>
<evidence type="ECO:0000256" key="7">
    <source>
        <dbReference type="RuleBase" id="RU371123"/>
    </source>
</evidence>
<organism evidence="9">
    <name type="scientific">Feldmannia irregularis virus a</name>
    <dbReference type="NCBI Taxonomy" id="231992"/>
    <lineage>
        <taxon>Viruses</taxon>
        <taxon>Varidnaviria</taxon>
        <taxon>Bamfordvirae</taxon>
        <taxon>Nucleocytoviricota</taxon>
        <taxon>Megaviricetes</taxon>
        <taxon>Algavirales</taxon>
        <taxon>Phycodnaviridae</taxon>
        <taxon>Phaeovirus</taxon>
        <taxon>Phaeovirus irregularis</taxon>
    </lineage>
</organism>
<keyword evidence="7" id="KW-0812">Transmembrane</keyword>
<dbReference type="PROSITE" id="PS51324">
    <property type="entry name" value="ERV_ALR"/>
    <property type="match status" value="1"/>
</dbReference>